<reference evidence="2" key="1">
    <citation type="journal article" date="2020" name="Stud. Mycol.">
        <title>101 Dothideomycetes genomes: a test case for predicting lifestyles and emergence of pathogens.</title>
        <authorList>
            <person name="Haridas S."/>
            <person name="Albert R."/>
            <person name="Binder M."/>
            <person name="Bloem J."/>
            <person name="Labutti K."/>
            <person name="Salamov A."/>
            <person name="Andreopoulos B."/>
            <person name="Baker S."/>
            <person name="Barry K."/>
            <person name="Bills G."/>
            <person name="Bluhm B."/>
            <person name="Cannon C."/>
            <person name="Castanera R."/>
            <person name="Culley D."/>
            <person name="Daum C."/>
            <person name="Ezra D."/>
            <person name="Gonzalez J."/>
            <person name="Henrissat B."/>
            <person name="Kuo A."/>
            <person name="Liang C."/>
            <person name="Lipzen A."/>
            <person name="Lutzoni F."/>
            <person name="Magnuson J."/>
            <person name="Mondo S."/>
            <person name="Nolan M."/>
            <person name="Ohm R."/>
            <person name="Pangilinan J."/>
            <person name="Park H.-J."/>
            <person name="Ramirez L."/>
            <person name="Alfaro M."/>
            <person name="Sun H."/>
            <person name="Tritt A."/>
            <person name="Yoshinaga Y."/>
            <person name="Zwiers L.-H."/>
            <person name="Turgeon B."/>
            <person name="Goodwin S."/>
            <person name="Spatafora J."/>
            <person name="Crous P."/>
            <person name="Grigoriev I."/>
        </authorList>
    </citation>
    <scope>NUCLEOTIDE SEQUENCE</scope>
    <source>
        <strain evidence="2">CBS 207.26</strain>
    </source>
</reference>
<sequence length="286" mass="32135">MSLQDRLGKLKSYIGRPVDASETLANGSKESIPESRGRSKSPGPRAITGFAEDLSPNAPLRDGSSNPKLEATRPIVRQLVVNSSIPSMQLGSALPNLVLLLRRYGPSGFASPVRWIALDFFLHTEAEYGLELVTLDFIRDRLRLWKPLIHGCLAQLADHQKMAWTRLATFMYTAKQQHLTEAQNVGNEILLNNYQIERSYSTGSLKARNRFLRAQNFRYSTDNDKLKDANEKLAKKVGTIGSVQSKLYHKPARTPLTPADLPRQVKECRMVVIVLSHWIVSNLLFL</sequence>
<evidence type="ECO:0000313" key="2">
    <source>
        <dbReference type="EMBL" id="KAF2176288.1"/>
    </source>
</evidence>
<protein>
    <submittedName>
        <fullName evidence="2">Uncharacterized protein</fullName>
    </submittedName>
</protein>
<keyword evidence="3" id="KW-1185">Reference proteome</keyword>
<proteinExistence type="predicted"/>
<gene>
    <name evidence="2" type="ORF">K469DRAFT_682622</name>
</gene>
<name>A0A6A6DCV1_9PEZI</name>
<dbReference type="EMBL" id="ML994711">
    <property type="protein sequence ID" value="KAF2176288.1"/>
    <property type="molecule type" value="Genomic_DNA"/>
</dbReference>
<evidence type="ECO:0000313" key="3">
    <source>
        <dbReference type="Proteomes" id="UP000800200"/>
    </source>
</evidence>
<feature type="region of interest" description="Disordered" evidence="1">
    <location>
        <begin position="19"/>
        <end position="67"/>
    </location>
</feature>
<dbReference type="AlphaFoldDB" id="A0A6A6DCV1"/>
<dbReference type="Proteomes" id="UP000800200">
    <property type="component" value="Unassembled WGS sequence"/>
</dbReference>
<organism evidence="2 3">
    <name type="scientific">Zopfia rhizophila CBS 207.26</name>
    <dbReference type="NCBI Taxonomy" id="1314779"/>
    <lineage>
        <taxon>Eukaryota</taxon>
        <taxon>Fungi</taxon>
        <taxon>Dikarya</taxon>
        <taxon>Ascomycota</taxon>
        <taxon>Pezizomycotina</taxon>
        <taxon>Dothideomycetes</taxon>
        <taxon>Dothideomycetes incertae sedis</taxon>
        <taxon>Zopfiaceae</taxon>
        <taxon>Zopfia</taxon>
    </lineage>
</organism>
<dbReference type="OrthoDB" id="3792038at2759"/>
<accession>A0A6A6DCV1</accession>
<evidence type="ECO:0000256" key="1">
    <source>
        <dbReference type="SAM" id="MobiDB-lite"/>
    </source>
</evidence>